<dbReference type="InParanoid" id="A0A7M7KS87"/>
<dbReference type="GeneID" id="111254544"/>
<keyword evidence="2" id="KW-0547">Nucleotide-binding</keyword>
<dbReference type="InterPro" id="IPR044764">
    <property type="entry name" value="DDX52/Rok1_DEADc"/>
</dbReference>
<dbReference type="CTD" id="39979"/>
<dbReference type="AlphaFoldDB" id="A0A7M7KS87"/>
<dbReference type="PROSITE" id="PS51194">
    <property type="entry name" value="HELICASE_CTER"/>
    <property type="match status" value="1"/>
</dbReference>
<comment type="similarity">
    <text evidence="7">Belongs to the DEAD box helicase family. DDX52/ROK1 subfamily.</text>
</comment>
<organism evidence="13 14">
    <name type="scientific">Varroa destructor</name>
    <name type="common">Honeybee mite</name>
    <dbReference type="NCBI Taxonomy" id="109461"/>
    <lineage>
        <taxon>Eukaryota</taxon>
        <taxon>Metazoa</taxon>
        <taxon>Ecdysozoa</taxon>
        <taxon>Arthropoda</taxon>
        <taxon>Chelicerata</taxon>
        <taxon>Arachnida</taxon>
        <taxon>Acari</taxon>
        <taxon>Parasitiformes</taxon>
        <taxon>Mesostigmata</taxon>
        <taxon>Gamasina</taxon>
        <taxon>Dermanyssoidea</taxon>
        <taxon>Varroidae</taxon>
        <taxon>Varroa</taxon>
    </lineage>
</organism>
<dbReference type="InterPro" id="IPR027417">
    <property type="entry name" value="P-loop_NTPase"/>
</dbReference>
<keyword evidence="6" id="KW-0694">RNA-binding</keyword>
<dbReference type="GO" id="GO:0003723">
    <property type="term" value="F:RNA binding"/>
    <property type="evidence" value="ECO:0007669"/>
    <property type="project" value="UniProtKB-KW"/>
</dbReference>
<evidence type="ECO:0000256" key="5">
    <source>
        <dbReference type="ARBA" id="ARBA00022840"/>
    </source>
</evidence>
<dbReference type="RefSeq" id="XP_022671222.1">
    <property type="nucleotide sequence ID" value="XM_022815487.1"/>
</dbReference>
<evidence type="ECO:0000256" key="9">
    <source>
        <dbReference type="ARBA" id="ARBA00047984"/>
    </source>
</evidence>
<reference evidence="13" key="1">
    <citation type="submission" date="2021-01" db="UniProtKB">
        <authorList>
            <consortium name="EnsemblMetazoa"/>
        </authorList>
    </citation>
    <scope>IDENTIFICATION</scope>
</reference>
<evidence type="ECO:0000256" key="10">
    <source>
        <dbReference type="SAM" id="MobiDB-lite"/>
    </source>
</evidence>
<feature type="domain" description="Helicase C-terminal" evidence="12">
    <location>
        <begin position="315"/>
        <end position="456"/>
    </location>
</feature>
<keyword evidence="14" id="KW-1185">Reference proteome</keyword>
<feature type="compositionally biased region" description="Basic and acidic residues" evidence="10">
    <location>
        <begin position="533"/>
        <end position="543"/>
    </location>
</feature>
<proteinExistence type="inferred from homology"/>
<comment type="catalytic activity">
    <reaction evidence="9">
        <text>ATP + H2O = ADP + phosphate + H(+)</text>
        <dbReference type="Rhea" id="RHEA:13065"/>
        <dbReference type="ChEBI" id="CHEBI:15377"/>
        <dbReference type="ChEBI" id="CHEBI:15378"/>
        <dbReference type="ChEBI" id="CHEBI:30616"/>
        <dbReference type="ChEBI" id="CHEBI:43474"/>
        <dbReference type="ChEBI" id="CHEBI:456216"/>
        <dbReference type="EC" id="3.6.4.13"/>
    </reaction>
</comment>
<dbReference type="InterPro" id="IPR050079">
    <property type="entry name" value="DEAD_box_RNA_helicase"/>
</dbReference>
<accession>A0A7M7KS87</accession>
<keyword evidence="3" id="KW-0378">Hydrolase</keyword>
<feature type="compositionally biased region" description="Basic residues" evidence="10">
    <location>
        <begin position="466"/>
        <end position="476"/>
    </location>
</feature>
<feature type="compositionally biased region" description="Basic and acidic residues" evidence="10">
    <location>
        <begin position="477"/>
        <end position="491"/>
    </location>
</feature>
<dbReference type="GO" id="GO:0005524">
    <property type="term" value="F:ATP binding"/>
    <property type="evidence" value="ECO:0007669"/>
    <property type="project" value="UniProtKB-KW"/>
</dbReference>
<feature type="region of interest" description="Disordered" evidence="10">
    <location>
        <begin position="466"/>
        <end position="569"/>
    </location>
</feature>
<evidence type="ECO:0000256" key="3">
    <source>
        <dbReference type="ARBA" id="ARBA00022801"/>
    </source>
</evidence>
<dbReference type="SMART" id="SM00487">
    <property type="entry name" value="DEXDc"/>
    <property type="match status" value="1"/>
</dbReference>
<dbReference type="SUPFAM" id="SSF52540">
    <property type="entry name" value="P-loop containing nucleoside triphosphate hydrolases"/>
    <property type="match status" value="1"/>
</dbReference>
<dbReference type="SMART" id="SM00490">
    <property type="entry name" value="HELICc"/>
    <property type="match status" value="1"/>
</dbReference>
<dbReference type="InterPro" id="IPR011545">
    <property type="entry name" value="DEAD/DEAH_box_helicase_dom"/>
</dbReference>
<dbReference type="OMA" id="DRALMAC"/>
<dbReference type="GO" id="GO:0016787">
    <property type="term" value="F:hydrolase activity"/>
    <property type="evidence" value="ECO:0007669"/>
    <property type="project" value="UniProtKB-KW"/>
</dbReference>
<dbReference type="GO" id="GO:0003724">
    <property type="term" value="F:RNA helicase activity"/>
    <property type="evidence" value="ECO:0007669"/>
    <property type="project" value="UniProtKB-EC"/>
</dbReference>
<evidence type="ECO:0000259" key="11">
    <source>
        <dbReference type="PROSITE" id="PS51192"/>
    </source>
</evidence>
<dbReference type="Proteomes" id="UP000594260">
    <property type="component" value="Unplaced"/>
</dbReference>
<dbReference type="InterPro" id="IPR014001">
    <property type="entry name" value="Helicase_ATP-bd"/>
</dbReference>
<dbReference type="Pfam" id="PF00270">
    <property type="entry name" value="DEAD"/>
    <property type="match status" value="1"/>
</dbReference>
<evidence type="ECO:0000256" key="1">
    <source>
        <dbReference type="ARBA" id="ARBA00012552"/>
    </source>
</evidence>
<evidence type="ECO:0000256" key="4">
    <source>
        <dbReference type="ARBA" id="ARBA00022806"/>
    </source>
</evidence>
<dbReference type="Gene3D" id="3.40.50.300">
    <property type="entry name" value="P-loop containing nucleotide triphosphate hydrolases"/>
    <property type="match status" value="2"/>
</dbReference>
<dbReference type="OrthoDB" id="360161at2759"/>
<keyword evidence="5" id="KW-0067">ATP-binding</keyword>
<dbReference type="EC" id="3.6.4.13" evidence="1"/>
<protein>
    <recommendedName>
        <fullName evidence="8">Probable ATP-dependent RNA helicase DDX52</fullName>
        <ecNumber evidence="1">3.6.4.13</ecNumber>
    </recommendedName>
</protein>
<evidence type="ECO:0000313" key="14">
    <source>
        <dbReference type="Proteomes" id="UP000594260"/>
    </source>
</evidence>
<evidence type="ECO:0000259" key="12">
    <source>
        <dbReference type="PROSITE" id="PS51194"/>
    </source>
</evidence>
<feature type="compositionally biased region" description="Polar residues" evidence="10">
    <location>
        <begin position="511"/>
        <end position="524"/>
    </location>
</feature>
<evidence type="ECO:0000313" key="13">
    <source>
        <dbReference type="EnsemblMetazoa" id="XP_022671222"/>
    </source>
</evidence>
<dbReference type="Pfam" id="PF00271">
    <property type="entry name" value="Helicase_C"/>
    <property type="match status" value="1"/>
</dbReference>
<dbReference type="PANTHER" id="PTHR47959:SF15">
    <property type="entry name" value="RNA HELICASE"/>
    <property type="match status" value="1"/>
</dbReference>
<dbReference type="EnsemblMetazoa" id="XM_022815487">
    <property type="protein sequence ID" value="XP_022671222"/>
    <property type="gene ID" value="LOC111254544"/>
</dbReference>
<dbReference type="GO" id="GO:0030490">
    <property type="term" value="P:maturation of SSU-rRNA"/>
    <property type="evidence" value="ECO:0007669"/>
    <property type="project" value="InterPro"/>
</dbReference>
<feature type="domain" description="Helicase ATP-binding" evidence="11">
    <location>
        <begin position="108"/>
        <end position="284"/>
    </location>
</feature>
<sequence length="569" mass="64339">MSSSILSQLCMGISLKRKVPESESQPRKPVEVCTNTKELDPRRLKAKPEKVQNRLRTHYGIGVWGDDIPALLTEFAELRTRYGCSKQLLDNVAACGYDRPTSVQMAIIPAMLERREVLACAPTGSGKTASFLIPLIHLLREPSTEGFRAIIVCPTRELAKQTYSEAMRLAEGSGLRIYVLSKTSNAQRRFSSKMYASLDIMVTTPNRLVWILRETDLSLARIQYLVIDESDRLFETGKTGFRDQLEKIYAACISGQLRRAFFSATASKDLDRWCRLHLDSPIAVAIGAKNSATKQVDQKLVFVGNDNGKLFELRQIIRSGVKLPVLVFTETKTAAQQLYEHLALDGLSVDVLHAGRTPSDRDRIIDNFRLGKIWVLVCSELAGRGIDFKGVELVINYDFPQTTAAYIHRVGRTGRAGCTGRALTFFTEYDAPKLREIIQVVRKAGCEVPEYMLKLNTKRLKNKLKVKREKRQKMKKKTSEKNLDEKFAEKKRQNRKLKRLQTGPKKDRALESSTDNVSASNRNCEQGKPSKKSFQEWKTKAGGEYKCTQKHPGQKQESLFLDRIAQSNE</sequence>
<dbReference type="KEGG" id="vde:111254544"/>
<dbReference type="GO" id="GO:0005829">
    <property type="term" value="C:cytosol"/>
    <property type="evidence" value="ECO:0007669"/>
    <property type="project" value="TreeGrafter"/>
</dbReference>
<dbReference type="CDD" id="cd18787">
    <property type="entry name" value="SF2_C_DEAD"/>
    <property type="match status" value="1"/>
</dbReference>
<dbReference type="InterPro" id="IPR001650">
    <property type="entry name" value="Helicase_C-like"/>
</dbReference>
<keyword evidence="4" id="KW-0347">Helicase</keyword>
<dbReference type="PANTHER" id="PTHR47959">
    <property type="entry name" value="ATP-DEPENDENT RNA HELICASE RHLE-RELATED"/>
    <property type="match status" value="1"/>
</dbReference>
<evidence type="ECO:0000256" key="7">
    <source>
        <dbReference type="ARBA" id="ARBA00024355"/>
    </source>
</evidence>
<dbReference type="PROSITE" id="PS51192">
    <property type="entry name" value="HELICASE_ATP_BIND_1"/>
    <property type="match status" value="1"/>
</dbReference>
<evidence type="ECO:0000256" key="2">
    <source>
        <dbReference type="ARBA" id="ARBA00022741"/>
    </source>
</evidence>
<dbReference type="FunCoup" id="A0A7M7KS87">
    <property type="interactions" value="1584"/>
</dbReference>
<dbReference type="CDD" id="cd17957">
    <property type="entry name" value="DEADc_DDX52"/>
    <property type="match status" value="1"/>
</dbReference>
<name>A0A7M7KS87_VARDE</name>
<evidence type="ECO:0000256" key="8">
    <source>
        <dbReference type="ARBA" id="ARBA00044533"/>
    </source>
</evidence>
<evidence type="ECO:0000256" key="6">
    <source>
        <dbReference type="ARBA" id="ARBA00022884"/>
    </source>
</evidence>